<protein>
    <submittedName>
        <fullName evidence="1">Uncharacterized protein</fullName>
    </submittedName>
</protein>
<comment type="caution">
    <text evidence="1">The sequence shown here is derived from an EMBL/GenBank/DDBJ whole genome shotgun (WGS) entry which is preliminary data.</text>
</comment>
<accession>A0A9X1QVU7</accession>
<evidence type="ECO:0000313" key="1">
    <source>
        <dbReference type="EMBL" id="MCG2420551.1"/>
    </source>
</evidence>
<dbReference type="Proteomes" id="UP001139461">
    <property type="component" value="Unassembled WGS sequence"/>
</dbReference>
<sequence length="178" mass="20849">MKKNILISFALLIFGSTLGQEYSSKRIKSLVDELIKISVNLNDSDFSGPIDEPVGNKETYEVNDKYTSNYVSSERWFADNEQHLIFIKIYRKGEISDFIKMTENNFPNIRVYGFWALLKNDKINEALIILKNEKAKAKEVEWKPFGCELFPKPSDKLMSEIFQMENDRRIYLRNKNDS</sequence>
<name>A0A9X1QVU7_9FLAO</name>
<organism evidence="1 2">
    <name type="scientific">Aequorivita vitellina</name>
    <dbReference type="NCBI Taxonomy" id="2874475"/>
    <lineage>
        <taxon>Bacteria</taxon>
        <taxon>Pseudomonadati</taxon>
        <taxon>Bacteroidota</taxon>
        <taxon>Flavobacteriia</taxon>
        <taxon>Flavobacteriales</taxon>
        <taxon>Flavobacteriaceae</taxon>
        <taxon>Aequorivita</taxon>
    </lineage>
</organism>
<gene>
    <name evidence="1" type="ORF">K8089_16130</name>
</gene>
<dbReference type="EMBL" id="JAIRBA010000094">
    <property type="protein sequence ID" value="MCG2420551.1"/>
    <property type="molecule type" value="Genomic_DNA"/>
</dbReference>
<dbReference type="AlphaFoldDB" id="A0A9X1QVU7"/>
<evidence type="ECO:0000313" key="2">
    <source>
        <dbReference type="Proteomes" id="UP001139461"/>
    </source>
</evidence>
<proteinExistence type="predicted"/>
<keyword evidence="2" id="KW-1185">Reference proteome</keyword>
<dbReference type="RefSeq" id="WP_237604311.1">
    <property type="nucleotide sequence ID" value="NZ_JAIRBA010000094.1"/>
</dbReference>
<reference evidence="1" key="1">
    <citation type="submission" date="2021-09" db="EMBL/GenBank/DDBJ databases">
        <title>Genome of Aequorivita sp. strain F47161.</title>
        <authorList>
            <person name="Wang Y."/>
        </authorList>
    </citation>
    <scope>NUCLEOTIDE SEQUENCE</scope>
    <source>
        <strain evidence="1">F47161</strain>
    </source>
</reference>